<gene>
    <name evidence="1" type="ORF">H6G72_15080</name>
</gene>
<dbReference type="InterPro" id="IPR032871">
    <property type="entry name" value="AHH_dom_containing"/>
</dbReference>
<keyword evidence="2" id="KW-1185">Reference proteome</keyword>
<dbReference type="Pfam" id="PF14412">
    <property type="entry name" value="AHH"/>
    <property type="match status" value="1"/>
</dbReference>
<protein>
    <submittedName>
        <fullName evidence="1">AHH domain-containing protein</fullName>
    </submittedName>
</protein>
<dbReference type="Proteomes" id="UP000641954">
    <property type="component" value="Unassembled WGS sequence"/>
</dbReference>
<comment type="caution">
    <text evidence="1">The sequence shown here is derived from an EMBL/GenBank/DDBJ whole genome shotgun (WGS) entry which is preliminary data.</text>
</comment>
<accession>A0ABR8EEB4</accession>
<evidence type="ECO:0000313" key="2">
    <source>
        <dbReference type="Proteomes" id="UP000641954"/>
    </source>
</evidence>
<proteinExistence type="predicted"/>
<dbReference type="RefSeq" id="WP_190878939.1">
    <property type="nucleotide sequence ID" value="NZ_JACJSK010000019.1"/>
</dbReference>
<organism evidence="1 2">
    <name type="scientific">Planktothricoides raciborskii FACHB-1370</name>
    <dbReference type="NCBI Taxonomy" id="2949576"/>
    <lineage>
        <taxon>Bacteria</taxon>
        <taxon>Bacillati</taxon>
        <taxon>Cyanobacteriota</taxon>
        <taxon>Cyanophyceae</taxon>
        <taxon>Oscillatoriophycideae</taxon>
        <taxon>Oscillatoriales</taxon>
        <taxon>Oscillatoriaceae</taxon>
        <taxon>Planktothricoides</taxon>
    </lineage>
</organism>
<name>A0ABR8EEB4_9CYAN</name>
<reference evidence="1 2" key="1">
    <citation type="journal article" date="2020" name="ISME J.">
        <title>Comparative genomics reveals insights into cyanobacterial evolution and habitat adaptation.</title>
        <authorList>
            <person name="Chen M.Y."/>
            <person name="Teng W.K."/>
            <person name="Zhao L."/>
            <person name="Hu C.X."/>
            <person name="Zhou Y.K."/>
            <person name="Han B.P."/>
            <person name="Song L.R."/>
            <person name="Shu W.S."/>
        </authorList>
    </citation>
    <scope>NUCLEOTIDE SEQUENCE [LARGE SCALE GENOMIC DNA]</scope>
    <source>
        <strain evidence="1 2">FACHB-1370</strain>
    </source>
</reference>
<dbReference type="EMBL" id="JACJSK010000019">
    <property type="protein sequence ID" value="MBD2545133.1"/>
    <property type="molecule type" value="Genomic_DNA"/>
</dbReference>
<sequence length="213" mass="25210">MMNHEHEKFWSSWSVWSIPEWICKPLKIQPGEYMIKYHSATGDLIIKDPNNQEKEYRVNLYNLLPEDINEEQKEAIARLQKKKYASARDGIHHKHHIIPVQLCKKHPLIREAERYRVFNKDGDENLMLLPINFHKKNHTEGSKYYTTILGILDDQWARIQQDDLDTDPDEIKQTILEIVATTRDYLTELLQIAGSTIRDDFLSPDYPDSWLPK</sequence>
<evidence type="ECO:0000313" key="1">
    <source>
        <dbReference type="EMBL" id="MBD2545133.1"/>
    </source>
</evidence>